<dbReference type="Proteomes" id="UP000294933">
    <property type="component" value="Unassembled WGS sequence"/>
</dbReference>
<feature type="compositionally biased region" description="Pro residues" evidence="1">
    <location>
        <begin position="164"/>
        <end position="174"/>
    </location>
</feature>
<evidence type="ECO:0000259" key="2">
    <source>
        <dbReference type="Pfam" id="PF20262"/>
    </source>
</evidence>
<feature type="domain" description="Protein UNC80 C-terminal" evidence="2">
    <location>
        <begin position="1448"/>
        <end position="1604"/>
    </location>
</feature>
<proteinExistence type="predicted"/>
<feature type="region of interest" description="Disordered" evidence="1">
    <location>
        <begin position="2151"/>
        <end position="2193"/>
    </location>
</feature>
<feature type="region of interest" description="Disordered" evidence="1">
    <location>
        <begin position="1983"/>
        <end position="2003"/>
    </location>
</feature>
<feature type="compositionally biased region" description="Low complexity" evidence="1">
    <location>
        <begin position="175"/>
        <end position="185"/>
    </location>
</feature>
<feature type="region of interest" description="Disordered" evidence="1">
    <location>
        <begin position="2065"/>
        <end position="2099"/>
    </location>
</feature>
<feature type="compositionally biased region" description="Low complexity" evidence="1">
    <location>
        <begin position="1146"/>
        <end position="1171"/>
    </location>
</feature>
<name>A0A4Y7QBT6_9AGAM</name>
<dbReference type="STRING" id="50990.A0A4Y7QBT6"/>
<gene>
    <name evidence="3" type="ORF">BD410DRAFT_784972</name>
</gene>
<feature type="compositionally biased region" description="Polar residues" evidence="1">
    <location>
        <begin position="58"/>
        <end position="67"/>
    </location>
</feature>
<feature type="compositionally biased region" description="Low complexity" evidence="1">
    <location>
        <begin position="2066"/>
        <end position="2081"/>
    </location>
</feature>
<feature type="compositionally biased region" description="Pro residues" evidence="1">
    <location>
        <begin position="134"/>
        <end position="148"/>
    </location>
</feature>
<evidence type="ECO:0000313" key="3">
    <source>
        <dbReference type="EMBL" id="TDL25147.1"/>
    </source>
</evidence>
<feature type="compositionally biased region" description="Low complexity" evidence="1">
    <location>
        <begin position="268"/>
        <end position="284"/>
    </location>
</feature>
<feature type="compositionally biased region" description="Low complexity" evidence="1">
    <location>
        <begin position="2088"/>
        <end position="2099"/>
    </location>
</feature>
<dbReference type="InterPro" id="IPR046460">
    <property type="entry name" value="UNC80_C"/>
</dbReference>
<accession>A0A4Y7QBT6</accession>
<feature type="region of interest" description="Disordered" evidence="1">
    <location>
        <begin position="1"/>
        <end position="185"/>
    </location>
</feature>
<dbReference type="GO" id="GO:0005261">
    <property type="term" value="F:monoatomic cation channel activity"/>
    <property type="evidence" value="ECO:0007669"/>
    <property type="project" value="TreeGrafter"/>
</dbReference>
<dbReference type="InterPro" id="IPR016024">
    <property type="entry name" value="ARM-type_fold"/>
</dbReference>
<feature type="compositionally biased region" description="Polar residues" evidence="1">
    <location>
        <begin position="86"/>
        <end position="101"/>
    </location>
</feature>
<organism evidence="3 4">
    <name type="scientific">Rickenella mellea</name>
    <dbReference type="NCBI Taxonomy" id="50990"/>
    <lineage>
        <taxon>Eukaryota</taxon>
        <taxon>Fungi</taxon>
        <taxon>Dikarya</taxon>
        <taxon>Basidiomycota</taxon>
        <taxon>Agaricomycotina</taxon>
        <taxon>Agaricomycetes</taxon>
        <taxon>Hymenochaetales</taxon>
        <taxon>Rickenellaceae</taxon>
        <taxon>Rickenella</taxon>
    </lineage>
</organism>
<evidence type="ECO:0000313" key="4">
    <source>
        <dbReference type="Proteomes" id="UP000294933"/>
    </source>
</evidence>
<dbReference type="EMBL" id="ML170164">
    <property type="protein sequence ID" value="TDL25147.1"/>
    <property type="molecule type" value="Genomic_DNA"/>
</dbReference>
<dbReference type="GO" id="GO:0055080">
    <property type="term" value="P:monoatomic cation homeostasis"/>
    <property type="evidence" value="ECO:0007669"/>
    <property type="project" value="TreeGrafter"/>
</dbReference>
<dbReference type="Pfam" id="PF20262">
    <property type="entry name" value="UNC80_C"/>
    <property type="match status" value="2"/>
</dbReference>
<feature type="compositionally biased region" description="Basic and acidic residues" evidence="1">
    <location>
        <begin position="37"/>
        <end position="51"/>
    </location>
</feature>
<sequence>MSGRPEEYGSRATPKKPSGARPLARRLLSKDSATSHFTRESSGESRHRLESSDEGIQPNRNEGSSRIASGKTEEFRKPWIDVDLTRSPSPSTESPDATSSASEDKRSAKFFYQSARPSSPFKGTNYSRSTLSLEPPPPVQSDAPPPSPSKARWDMLRERVLNPPLQPVPSPPAMSSPSSSFTSFSQLNLPRAAPAASKQSRLARLGFRQVVDNAREAEGSSRKFAEEIRKACWVVRFSDVRPKHEREPAHGTAGSNILPFLAAGSSTTSLSSQSPSSSNLNLPSGKSAIRRPQSVHSLALTTKPHALAALHSLITRHASNHRMLGLTNASLPHEGDVLSVILSAFLTNSADPSLEEGRRLALDIFETIIRTWNAPSSEEALERCLWCCKAASVQISSIRSQLISILGTLLRSSKTMLTTPVAFRTMLPALFMLLYRCSETPTIDTHAIKDIIMQVLDGECGHLDLEDLQQKYNAVSQRGDSEDDLRRTICADAIVRCQEFGSPPFRRWTLRNVEEYWSHDIRGSFTPLRTKVYAGKIKVFLRSSTMLLQESAKQPSGSVEDEAAVFRILQTRIVPELNSMRHEDVIECKCLAVKNLVWLTCFEFPERAEVVDLLAEWIRARGSWQTSVEQEVKQFIESGDWGDIVRICGNLISVLPEDSHKWIAGITIPQIHERLTTDPPTCPFQPLTNLLLKQSQLYPQLFFKPLFACAASVKDVLVMHQLAILVALTRFMPDFWTRDAEMMSVALMSDPGAGIGKGKGKEGEAPIMGKARLGQSILLLELTCRLRDLRLAKKGTVSLPEQTHSALIKFVTSLESRLAILLDAKEQKSLLPLSQRLLFAVLFLEIRLTTRSLKIAPWLNRILSWMLSMHAERGSDSQSPFNSELVEEYGHMLDKYRALYTACREDCLTANKRRTTVVFSPKPDGKFNGATFGDSKDSLATAFANREVFLASFPMEPMSLMLELVVTICGMLKPDSYVRLGPLLWDGCLDSGNAKIVAPACFLVMQYAEKAPTEFMSILNRQLSRPSASVRRQAVLRLSTLSSWRFQLLSQSFITDRSYRRPFKLARPPISFVPTDVGSSFYVPQDDRSDKDFHGLPQDLRRKLSEMGWSDESKPADQELEWARTPISLLPSGRLDRLAYGDMSRSPAGDVSSGASPASSPSRSPSPSATPNLTRSASSGGLYHGVKRRPVFVQPLAVVFLSLTSLAMDEDFTVANLARDVIVDFMRDDPSTLGRPIVDILSGNPEELEKAMSAIRIFLHSRHILPPGLAHLVFNHLAGFLKHHARVSESSQTLHDYAYTVPILAKLVNQVSEMSVRDLRRAKIETFFFPSGSLWFSDPAPSGHMFPRGPEAVTNPFESLSNRLVSVTMIRTSQNMFFVAMLKRNPDDVHVIRKSLSRLILPTGSDESGERSLDVTDLLPCTPGLRPSRVKWDPTLDRLSMTLARSHLLLVAQIFRSMTRHLNDRNELANLLDGVNRILLAHGDDTGIVGHALIVYMIASTRFRRLMTSGTCFTIFMPVLVKIYCESEGNTTVRAAIEYAVSRFYAVHEETFAFQALDVLAILLKQQNIDAEWVAKNIYCLMSTLRESQTSAPDAAGIHGVNKAQEQETMLAITAEQRPQAFLASLRKDGRSPPDKAQAPLPETFDDRKFKMDDLVRMMLTVIAHDPNIQRAENFLRLFRHLVPHLYNASSSARIVLRDGIDALGLIILNKISGKAKVPDFAQIRPEKEKAGVEVFSADSNFGTHSFGKPNSPSDVNAMRQDYLLSLVVFASAGGQSAPPVVQRGFEIAKAFLKDASRSTADTVRVFIDAMAETTIKRGDLKYTRSIMKDIIPVIASHGMTVDLSGLYNTVEELCRNSNSASDRQFFKPVIVNLCEAGLDVCEVGAVTNMLFSLPSRTSFISLLSRTVCLYGPDGLPGIVNRRPTPGFLAGVVLPFALALPTSSKLPEVVQWTDASHRDAHGRVWVRLLGYIVSVVQGRKDIKRSNSASTQDRSKNEEKRRSTQLDDSVSSLVLSLQIIKIIIIRAEDDLSALVPGIWCTMATILRSSLDDGDATFALTHESNFASSPTTSSFGGTSPVSFKPGHRPSSSISSDVSITSDQSSQKAPRVIDYLLWSMMEFMCLRRSPLVPQLRMFLREKVYTLDQELHTRLPGRPSMFQNRRLSGSPFAKPRGRNSAASSPGGSPRLHPSDSLNISHLTLDTTYQGYNRFPSPISPLEDDQRPATNRKIVHLGPNYRPPTGRLLSQAQGIDMNSAVKSTNIRSPALINRTYERIRTVQSFMGYSVLLPMQEEGEIDCKSWTKGQALERILSETKQLTDEFLRTDVDFEFVEASP</sequence>
<dbReference type="PANTHER" id="PTHR31781:SF1">
    <property type="entry name" value="PROTEIN UNC-80 HOMOLOG"/>
    <property type="match status" value="1"/>
</dbReference>
<dbReference type="OrthoDB" id="5584001at2759"/>
<dbReference type="PANTHER" id="PTHR31781">
    <property type="entry name" value="UNC80"/>
    <property type="match status" value="1"/>
</dbReference>
<feature type="compositionally biased region" description="Basic and acidic residues" evidence="1">
    <location>
        <begin position="151"/>
        <end position="160"/>
    </location>
</feature>
<feature type="domain" description="Protein UNC80 C-terminal" evidence="2">
    <location>
        <begin position="1210"/>
        <end position="1321"/>
    </location>
</feature>
<feature type="region of interest" description="Disordered" evidence="1">
    <location>
        <begin position="1141"/>
        <end position="1178"/>
    </location>
</feature>
<reference evidence="3 4" key="1">
    <citation type="submission" date="2018-06" db="EMBL/GenBank/DDBJ databases">
        <title>A transcriptomic atlas of mushroom development highlights an independent origin of complex multicellularity.</title>
        <authorList>
            <consortium name="DOE Joint Genome Institute"/>
            <person name="Krizsan K."/>
            <person name="Almasi E."/>
            <person name="Merenyi Z."/>
            <person name="Sahu N."/>
            <person name="Viragh M."/>
            <person name="Koszo T."/>
            <person name="Mondo S."/>
            <person name="Kiss B."/>
            <person name="Balint B."/>
            <person name="Kues U."/>
            <person name="Barry K."/>
            <person name="Hegedus J.C."/>
            <person name="Henrissat B."/>
            <person name="Johnson J."/>
            <person name="Lipzen A."/>
            <person name="Ohm R."/>
            <person name="Nagy I."/>
            <person name="Pangilinan J."/>
            <person name="Yan J."/>
            <person name="Xiong Y."/>
            <person name="Grigoriev I.V."/>
            <person name="Hibbett D.S."/>
            <person name="Nagy L.G."/>
        </authorList>
    </citation>
    <scope>NUCLEOTIDE SEQUENCE [LARGE SCALE GENOMIC DNA]</scope>
    <source>
        <strain evidence="3 4">SZMC22713</strain>
    </source>
</reference>
<feature type="compositionally biased region" description="Basic and acidic residues" evidence="1">
    <location>
        <begin position="71"/>
        <end position="84"/>
    </location>
</feature>
<feature type="region of interest" description="Disordered" evidence="1">
    <location>
        <begin position="268"/>
        <end position="287"/>
    </location>
</feature>
<feature type="compositionally biased region" description="Basic and acidic residues" evidence="1">
    <location>
        <begin position="1992"/>
        <end position="2003"/>
    </location>
</feature>
<protein>
    <recommendedName>
        <fullName evidence="2">Protein UNC80 C-terminal domain-containing protein</fullName>
    </recommendedName>
</protein>
<dbReference type="SUPFAM" id="SSF48371">
    <property type="entry name" value="ARM repeat"/>
    <property type="match status" value="1"/>
</dbReference>
<keyword evidence="4" id="KW-1185">Reference proteome</keyword>
<feature type="compositionally biased region" description="Polar residues" evidence="1">
    <location>
        <begin position="115"/>
        <end position="132"/>
    </location>
</feature>
<dbReference type="GO" id="GO:0034703">
    <property type="term" value="C:cation channel complex"/>
    <property type="evidence" value="ECO:0007669"/>
    <property type="project" value="TreeGrafter"/>
</dbReference>
<evidence type="ECO:0000256" key="1">
    <source>
        <dbReference type="SAM" id="MobiDB-lite"/>
    </source>
</evidence>
<dbReference type="VEuPathDB" id="FungiDB:BD410DRAFT_784972"/>